<feature type="non-terminal residue" evidence="1">
    <location>
        <position position="1"/>
    </location>
</feature>
<proteinExistence type="predicted"/>
<name>A0ABT4G1S1_PANTH</name>
<gene>
    <name evidence="1" type="ORF">M5W83_22875</name>
</gene>
<dbReference type="Proteomes" id="UP001209276">
    <property type="component" value="Unassembled WGS sequence"/>
</dbReference>
<protein>
    <submittedName>
        <fullName evidence="1">Uncharacterized protein</fullName>
    </submittedName>
</protein>
<sequence>VWRELLRSYRNFGPMSPHPDEFLQIYIILVHFAPSRSESGEIPAVLQDCPFGEAVPIELLHLRRISLTG</sequence>
<reference evidence="1 2" key="1">
    <citation type="submission" date="2022-05" db="EMBL/GenBank/DDBJ databases">
        <title>Genome Sequencing of Bee-Associated Microbes.</title>
        <authorList>
            <person name="Dunlap C."/>
        </authorList>
    </citation>
    <scope>NUCLEOTIDE SEQUENCE [LARGE SCALE GENOMIC DNA]</scope>
    <source>
        <strain evidence="1 2">NRRL B-14613</strain>
    </source>
</reference>
<keyword evidence="2" id="KW-1185">Reference proteome</keyword>
<dbReference type="RefSeq" id="WP_268574319.1">
    <property type="nucleotide sequence ID" value="NZ_JAMDMM010000048.1"/>
</dbReference>
<organism evidence="1 2">
    <name type="scientific">Paenibacillus thiaminolyticus</name>
    <name type="common">Bacillus thiaminolyticus</name>
    <dbReference type="NCBI Taxonomy" id="49283"/>
    <lineage>
        <taxon>Bacteria</taxon>
        <taxon>Bacillati</taxon>
        <taxon>Bacillota</taxon>
        <taxon>Bacilli</taxon>
        <taxon>Bacillales</taxon>
        <taxon>Paenibacillaceae</taxon>
        <taxon>Paenibacillus</taxon>
    </lineage>
</organism>
<dbReference type="EMBL" id="JAMDMM010000048">
    <property type="protein sequence ID" value="MCY9610005.1"/>
    <property type="molecule type" value="Genomic_DNA"/>
</dbReference>
<evidence type="ECO:0000313" key="1">
    <source>
        <dbReference type="EMBL" id="MCY9610005.1"/>
    </source>
</evidence>
<evidence type="ECO:0000313" key="2">
    <source>
        <dbReference type="Proteomes" id="UP001209276"/>
    </source>
</evidence>
<accession>A0ABT4G1S1</accession>
<comment type="caution">
    <text evidence="1">The sequence shown here is derived from an EMBL/GenBank/DDBJ whole genome shotgun (WGS) entry which is preliminary data.</text>
</comment>